<dbReference type="AlphaFoldDB" id="A0A089MEF8"/>
<dbReference type="RefSeq" id="WP_025705125.1">
    <property type="nucleotide sequence ID" value="NZ_CP009287.1"/>
</dbReference>
<feature type="transmembrane region" description="Helical" evidence="1">
    <location>
        <begin position="227"/>
        <end position="247"/>
    </location>
</feature>
<keyword evidence="1" id="KW-0812">Transmembrane</keyword>
<dbReference type="EMBL" id="CP009287">
    <property type="protein sequence ID" value="AIQ71687.1"/>
    <property type="molecule type" value="Genomic_DNA"/>
</dbReference>
<keyword evidence="1" id="KW-1133">Transmembrane helix</keyword>
<dbReference type="Pfam" id="PF12730">
    <property type="entry name" value="ABC2_membrane_4"/>
    <property type="match status" value="1"/>
</dbReference>
<dbReference type="Proteomes" id="UP000029500">
    <property type="component" value="Chromosome"/>
</dbReference>
<dbReference type="PANTHER" id="PTHR37305">
    <property type="entry name" value="INTEGRAL MEMBRANE PROTEIN-RELATED"/>
    <property type="match status" value="1"/>
</dbReference>
<dbReference type="OrthoDB" id="2388369at2"/>
<reference evidence="2 3" key="1">
    <citation type="submission" date="2014-08" db="EMBL/GenBank/DDBJ databases">
        <title>Comparative genomics of the Paenibacillus odorifer group.</title>
        <authorList>
            <person name="den Bakker H.C."/>
            <person name="Tsai Y.-C."/>
            <person name="Martin N."/>
            <person name="Korlach J."/>
            <person name="Wiedmann M."/>
        </authorList>
    </citation>
    <scope>NUCLEOTIDE SEQUENCE [LARGE SCALE GENOMIC DNA]</scope>
    <source>
        <strain evidence="2 3">DSM 15220</strain>
    </source>
</reference>
<feature type="transmembrane region" description="Helical" evidence="1">
    <location>
        <begin position="176"/>
        <end position="197"/>
    </location>
</feature>
<dbReference type="KEGG" id="pgm:PGRAT_31945"/>
<dbReference type="STRING" id="189425.PGRAT_31945"/>
<dbReference type="PANTHER" id="PTHR37305:SF1">
    <property type="entry name" value="MEMBRANE PROTEIN"/>
    <property type="match status" value="1"/>
</dbReference>
<accession>A0A089MEF8</accession>
<keyword evidence="3" id="KW-1185">Reference proteome</keyword>
<evidence type="ECO:0000313" key="3">
    <source>
        <dbReference type="Proteomes" id="UP000029500"/>
    </source>
</evidence>
<evidence type="ECO:0000313" key="2">
    <source>
        <dbReference type="EMBL" id="AIQ71687.1"/>
    </source>
</evidence>
<protein>
    <recommendedName>
        <fullName evidence="4">ABC transporter permease</fullName>
    </recommendedName>
</protein>
<evidence type="ECO:0000256" key="1">
    <source>
        <dbReference type="SAM" id="Phobius"/>
    </source>
</evidence>
<dbReference type="HOGENOM" id="CLU_082065_1_0_9"/>
<proteinExistence type="predicted"/>
<evidence type="ECO:0008006" key="4">
    <source>
        <dbReference type="Google" id="ProtNLM"/>
    </source>
</evidence>
<keyword evidence="1" id="KW-0472">Membrane</keyword>
<name>A0A089MEF8_9BACL</name>
<gene>
    <name evidence="2" type="ORF">PGRAT_31945</name>
</gene>
<dbReference type="eggNOG" id="COG1277">
    <property type="taxonomic scope" value="Bacteria"/>
</dbReference>
<sequence length="253" mass="27398">MYNLIRSELFKLRKDRSFRVLLLVTAVLSLAYPLLYYFDNKSSGDPQFTGAEFLLKFMASNGYVIKFGVAALAGFFIASEYATGVMKTIASSGNDRGRLFTAKLIGFSVGAMVISLVFPVVSTTEVSLLSGFGHLPEGVDAFFIPRALGLTLLYTAGYAAIGALFTAVFTESGKTIGFSMIFFLMIDTILGGLGKYIPFFTTVYDYSIFKLMGDISKPSIGSGDLPALLLVPLLTIVAAGLLGILVFRRKEIK</sequence>
<feature type="transmembrane region" description="Helical" evidence="1">
    <location>
        <begin position="20"/>
        <end position="38"/>
    </location>
</feature>
<feature type="transmembrane region" description="Helical" evidence="1">
    <location>
        <begin position="104"/>
        <end position="122"/>
    </location>
</feature>
<feature type="transmembrane region" description="Helical" evidence="1">
    <location>
        <begin position="63"/>
        <end position="83"/>
    </location>
</feature>
<feature type="transmembrane region" description="Helical" evidence="1">
    <location>
        <begin position="142"/>
        <end position="169"/>
    </location>
</feature>
<organism evidence="2 3">
    <name type="scientific">Paenibacillus graminis</name>
    <dbReference type="NCBI Taxonomy" id="189425"/>
    <lineage>
        <taxon>Bacteria</taxon>
        <taxon>Bacillati</taxon>
        <taxon>Bacillota</taxon>
        <taxon>Bacilli</taxon>
        <taxon>Bacillales</taxon>
        <taxon>Paenibacillaceae</taxon>
        <taxon>Paenibacillus</taxon>
    </lineage>
</organism>